<dbReference type="InterPro" id="IPR006674">
    <property type="entry name" value="HD_domain"/>
</dbReference>
<keyword evidence="3" id="KW-1185">Reference proteome</keyword>
<dbReference type="AlphaFoldDB" id="A0AAD6G5S9"/>
<dbReference type="PANTHER" id="PTHR35569:SF1">
    <property type="entry name" value="CYANAMIDE HYDRATASE DDI2-RELATED"/>
    <property type="match status" value="1"/>
</dbReference>
<feature type="domain" description="HD" evidence="1">
    <location>
        <begin position="65"/>
        <end position="166"/>
    </location>
</feature>
<dbReference type="SUPFAM" id="SSF109604">
    <property type="entry name" value="HD-domain/PDEase-like"/>
    <property type="match status" value="1"/>
</dbReference>
<evidence type="ECO:0000313" key="2">
    <source>
        <dbReference type="EMBL" id="KAJ5456127.1"/>
    </source>
</evidence>
<evidence type="ECO:0000259" key="1">
    <source>
        <dbReference type="Pfam" id="PF01966"/>
    </source>
</evidence>
<dbReference type="NCBIfam" id="TIGR03401">
    <property type="entry name" value="cyanamide_fam"/>
    <property type="match status" value="1"/>
</dbReference>
<comment type="caution">
    <text evidence="2">The sequence shown here is derived from an EMBL/GenBank/DDBJ whole genome shotgun (WGS) entry which is preliminary data.</text>
</comment>
<reference evidence="2" key="1">
    <citation type="submission" date="2022-12" db="EMBL/GenBank/DDBJ databases">
        <authorList>
            <person name="Petersen C."/>
        </authorList>
    </citation>
    <scope>NUCLEOTIDE SEQUENCE</scope>
    <source>
        <strain evidence="2">IBT 16125</strain>
    </source>
</reference>
<evidence type="ECO:0000313" key="3">
    <source>
        <dbReference type="Proteomes" id="UP001213681"/>
    </source>
</evidence>
<dbReference type="InterPro" id="IPR017771">
    <property type="entry name" value="Cyanamide_hydratase_HD"/>
</dbReference>
<dbReference type="RefSeq" id="XP_056768499.1">
    <property type="nucleotide sequence ID" value="XM_056907092.1"/>
</dbReference>
<protein>
    <submittedName>
        <fullName evidence="2">Cyanamide hydratase</fullName>
    </submittedName>
</protein>
<proteinExistence type="predicted"/>
<sequence>MALTCEQQIKEYDWIALSCDPKVWGGTKPFNKEPVAQLCKDVPTPNTPLVNAAMEYVRKELPEYTFNHSMRVFYYGKENKSEVNILGMAITSQQFPKWEFSPETWLLTCLFHDIGTIDKHTHGTLMSFEFYGGILALQKLKELNGPISQAESVSEAIIRHQDPAEVGTITTIGLLIQLATQYGRTGNVNIVSYIDNMGYRPGYVHPDTIKDVVPHYPRRNWSKCFTKKIREEVTVKPWCHTTTSEEKFPHDVEHNVLMEPYDALH</sequence>
<name>A0AAD6G5S9_9EURO</name>
<dbReference type="Pfam" id="PF01966">
    <property type="entry name" value="HD"/>
    <property type="match status" value="1"/>
</dbReference>
<dbReference type="GeneID" id="81597335"/>
<accession>A0AAD6G5S9</accession>
<dbReference type="Gene3D" id="1.10.3210.10">
    <property type="entry name" value="Hypothetical protein af1432"/>
    <property type="match status" value="1"/>
</dbReference>
<dbReference type="CDD" id="cd00077">
    <property type="entry name" value="HDc"/>
    <property type="match status" value="1"/>
</dbReference>
<organism evidence="2 3">
    <name type="scientific">Penicillium daleae</name>
    <dbReference type="NCBI Taxonomy" id="63821"/>
    <lineage>
        <taxon>Eukaryota</taxon>
        <taxon>Fungi</taxon>
        <taxon>Dikarya</taxon>
        <taxon>Ascomycota</taxon>
        <taxon>Pezizomycotina</taxon>
        <taxon>Eurotiomycetes</taxon>
        <taxon>Eurotiomycetidae</taxon>
        <taxon>Eurotiales</taxon>
        <taxon>Aspergillaceae</taxon>
        <taxon>Penicillium</taxon>
    </lineage>
</organism>
<reference evidence="2" key="2">
    <citation type="journal article" date="2023" name="IMA Fungus">
        <title>Comparative genomic study of the Penicillium genus elucidates a diverse pangenome and 15 lateral gene transfer events.</title>
        <authorList>
            <person name="Petersen C."/>
            <person name="Sorensen T."/>
            <person name="Nielsen M.R."/>
            <person name="Sondergaard T.E."/>
            <person name="Sorensen J.L."/>
            <person name="Fitzpatrick D.A."/>
            <person name="Frisvad J.C."/>
            <person name="Nielsen K.L."/>
        </authorList>
    </citation>
    <scope>NUCLEOTIDE SEQUENCE</scope>
    <source>
        <strain evidence="2">IBT 16125</strain>
    </source>
</reference>
<dbReference type="InterPro" id="IPR003607">
    <property type="entry name" value="HD/PDEase_dom"/>
</dbReference>
<dbReference type="Proteomes" id="UP001213681">
    <property type="component" value="Unassembled WGS sequence"/>
</dbReference>
<dbReference type="PANTHER" id="PTHR35569">
    <property type="entry name" value="CYANAMIDE HYDRATASE DDI2-RELATED"/>
    <property type="match status" value="1"/>
</dbReference>
<dbReference type="EMBL" id="JAPVEA010000003">
    <property type="protein sequence ID" value="KAJ5456127.1"/>
    <property type="molecule type" value="Genomic_DNA"/>
</dbReference>
<gene>
    <name evidence="2" type="ORF">N7458_003710</name>
</gene>